<dbReference type="InterPro" id="IPR010662">
    <property type="entry name" value="RBBP9/YdeN"/>
</dbReference>
<evidence type="ECO:0000313" key="2">
    <source>
        <dbReference type="Proteomes" id="UP000250790"/>
    </source>
</evidence>
<dbReference type="Gene3D" id="3.40.50.1820">
    <property type="entry name" value="alpha/beta hydrolase"/>
    <property type="match status" value="1"/>
</dbReference>
<sequence length="191" mass="20459">MTGSTPSPAANLGGAPTVLILPGWLGSGPDHWQMQWARLHGYAVVEQNDWQHPLRGDWLARLDETVIDAPGPVVLVAHSLGCLLVAAWASVSRHTSRVHGALFVAPGDTEAAELKDRLPGWSPIVRQALPFKSILVGSQNDPFCAVERAQGLAHDWGAHWVDLGAAGHINADSSLGDWPQGQTLLQTLLKD</sequence>
<dbReference type="Pfam" id="PF06821">
    <property type="entry name" value="Ser_hydrolase"/>
    <property type="match status" value="1"/>
</dbReference>
<keyword evidence="2" id="KW-1185">Reference proteome</keyword>
<accession>A0A315E8N1</accession>
<comment type="caution">
    <text evidence="1">The sequence shown here is derived from an EMBL/GenBank/DDBJ whole genome shotgun (WGS) entry which is preliminary data.</text>
</comment>
<dbReference type="AlphaFoldDB" id="A0A315E8N1"/>
<protein>
    <submittedName>
        <fullName evidence="1">Alpha/beta hydrolase</fullName>
    </submittedName>
</protein>
<keyword evidence="1" id="KW-0378">Hydrolase</keyword>
<dbReference type="InterPro" id="IPR029058">
    <property type="entry name" value="AB_hydrolase_fold"/>
</dbReference>
<name>A0A315E8N1_9BURK</name>
<reference evidence="1 2" key="1">
    <citation type="submission" date="2017-04" db="EMBL/GenBank/DDBJ databases">
        <title>Unexpected and diverse lifestyles within the genus Limnohabitans.</title>
        <authorList>
            <person name="Kasalicky V."/>
            <person name="Mehrshad M."/>
            <person name="Andrei S.-A."/>
            <person name="Salcher M."/>
            <person name="Kratochvilova H."/>
            <person name="Simek K."/>
            <person name="Ghai R."/>
        </authorList>
    </citation>
    <scope>NUCLEOTIDE SEQUENCE [LARGE SCALE GENOMIC DNA]</scope>
    <source>
        <strain evidence="1 2">II-B4</strain>
    </source>
</reference>
<dbReference type="RefSeq" id="WP_108312264.1">
    <property type="nucleotide sequence ID" value="NZ_NESN01000002.1"/>
</dbReference>
<dbReference type="SUPFAM" id="SSF53474">
    <property type="entry name" value="alpha/beta-Hydrolases"/>
    <property type="match status" value="1"/>
</dbReference>
<dbReference type="GO" id="GO:0016787">
    <property type="term" value="F:hydrolase activity"/>
    <property type="evidence" value="ECO:0007669"/>
    <property type="project" value="UniProtKB-KW"/>
</dbReference>
<dbReference type="OrthoDB" id="9804993at2"/>
<dbReference type="Proteomes" id="UP000250790">
    <property type="component" value="Unassembled WGS sequence"/>
</dbReference>
<proteinExistence type="predicted"/>
<gene>
    <name evidence="1" type="ORF">B9Z37_07050</name>
</gene>
<evidence type="ECO:0000313" key="1">
    <source>
        <dbReference type="EMBL" id="PUE54300.1"/>
    </source>
</evidence>
<dbReference type="EMBL" id="NESN01000002">
    <property type="protein sequence ID" value="PUE54300.1"/>
    <property type="molecule type" value="Genomic_DNA"/>
</dbReference>
<organism evidence="1 2">
    <name type="scientific">Limnohabitans parvus II-B4</name>
    <dbReference type="NCBI Taxonomy" id="1293052"/>
    <lineage>
        <taxon>Bacteria</taxon>
        <taxon>Pseudomonadati</taxon>
        <taxon>Pseudomonadota</taxon>
        <taxon>Betaproteobacteria</taxon>
        <taxon>Burkholderiales</taxon>
        <taxon>Comamonadaceae</taxon>
        <taxon>Limnohabitans</taxon>
    </lineage>
</organism>